<keyword evidence="3" id="KW-1185">Reference proteome</keyword>
<name>A0A067MRV1_BOTB1</name>
<dbReference type="InterPro" id="IPR008271">
    <property type="entry name" value="Ser/Thr_kinase_AS"/>
</dbReference>
<evidence type="ECO:0000259" key="1">
    <source>
        <dbReference type="PROSITE" id="PS50011"/>
    </source>
</evidence>
<dbReference type="GO" id="GO:0005524">
    <property type="term" value="F:ATP binding"/>
    <property type="evidence" value="ECO:0007669"/>
    <property type="project" value="InterPro"/>
</dbReference>
<dbReference type="OrthoDB" id="4062651at2759"/>
<dbReference type="Proteomes" id="UP000027195">
    <property type="component" value="Unassembled WGS sequence"/>
</dbReference>
<dbReference type="InterPro" id="IPR051681">
    <property type="entry name" value="Ser/Thr_Kinases-Pseudokinases"/>
</dbReference>
<gene>
    <name evidence="2" type="ORF">BOTBODRAFT_94149</name>
</gene>
<proteinExistence type="predicted"/>
<dbReference type="PANTHER" id="PTHR44329">
    <property type="entry name" value="SERINE/THREONINE-PROTEIN KINASE TNNI3K-RELATED"/>
    <property type="match status" value="1"/>
</dbReference>
<accession>A0A067MRV1</accession>
<dbReference type="InterPro" id="IPR011009">
    <property type="entry name" value="Kinase-like_dom_sf"/>
</dbReference>
<dbReference type="PROSITE" id="PS50011">
    <property type="entry name" value="PROTEIN_KINASE_DOM"/>
    <property type="match status" value="1"/>
</dbReference>
<dbReference type="InParanoid" id="A0A067MRV1"/>
<dbReference type="SUPFAM" id="SSF56112">
    <property type="entry name" value="Protein kinase-like (PK-like)"/>
    <property type="match status" value="1"/>
</dbReference>
<dbReference type="AlphaFoldDB" id="A0A067MRV1"/>
<evidence type="ECO:0000313" key="2">
    <source>
        <dbReference type="EMBL" id="KDQ14301.1"/>
    </source>
</evidence>
<dbReference type="EMBL" id="KL198038">
    <property type="protein sequence ID" value="KDQ14301.1"/>
    <property type="molecule type" value="Genomic_DNA"/>
</dbReference>
<dbReference type="HOGENOM" id="CLU_000288_7_18_1"/>
<dbReference type="InterPro" id="IPR000719">
    <property type="entry name" value="Prot_kinase_dom"/>
</dbReference>
<dbReference type="STRING" id="930990.A0A067MRV1"/>
<feature type="domain" description="Protein kinase" evidence="1">
    <location>
        <begin position="1"/>
        <end position="133"/>
    </location>
</feature>
<dbReference type="Pfam" id="PF00069">
    <property type="entry name" value="Pkinase"/>
    <property type="match status" value="1"/>
</dbReference>
<dbReference type="PROSITE" id="PS00108">
    <property type="entry name" value="PROTEIN_KINASE_ST"/>
    <property type="match status" value="1"/>
</dbReference>
<organism evidence="2 3">
    <name type="scientific">Botryobasidium botryosum (strain FD-172 SS1)</name>
    <dbReference type="NCBI Taxonomy" id="930990"/>
    <lineage>
        <taxon>Eukaryota</taxon>
        <taxon>Fungi</taxon>
        <taxon>Dikarya</taxon>
        <taxon>Basidiomycota</taxon>
        <taxon>Agaricomycotina</taxon>
        <taxon>Agaricomycetes</taxon>
        <taxon>Cantharellales</taxon>
        <taxon>Botryobasidiaceae</taxon>
        <taxon>Botryobasidium</taxon>
    </lineage>
</organism>
<feature type="non-terminal residue" evidence="2">
    <location>
        <position position="133"/>
    </location>
</feature>
<reference evidence="3" key="1">
    <citation type="journal article" date="2014" name="Proc. Natl. Acad. Sci. U.S.A.">
        <title>Extensive sampling of basidiomycete genomes demonstrates inadequacy of the white-rot/brown-rot paradigm for wood decay fungi.</title>
        <authorList>
            <person name="Riley R."/>
            <person name="Salamov A.A."/>
            <person name="Brown D.W."/>
            <person name="Nagy L.G."/>
            <person name="Floudas D."/>
            <person name="Held B.W."/>
            <person name="Levasseur A."/>
            <person name="Lombard V."/>
            <person name="Morin E."/>
            <person name="Otillar R."/>
            <person name="Lindquist E.A."/>
            <person name="Sun H."/>
            <person name="LaButti K.M."/>
            <person name="Schmutz J."/>
            <person name="Jabbour D."/>
            <person name="Luo H."/>
            <person name="Baker S.E."/>
            <person name="Pisabarro A.G."/>
            <person name="Walton J.D."/>
            <person name="Blanchette R.A."/>
            <person name="Henrissat B."/>
            <person name="Martin F."/>
            <person name="Cullen D."/>
            <person name="Hibbett D.S."/>
            <person name="Grigoriev I.V."/>
        </authorList>
    </citation>
    <scope>NUCLEOTIDE SEQUENCE [LARGE SCALE GENOMIC DNA]</scope>
    <source>
        <strain evidence="3">FD-172 SS1</strain>
    </source>
</reference>
<sequence>MVSPWMDNGDALHYVQRNPQVDCLKLLLQITEGVEYLHTLSPPVIHGDLKGANIFVSGAGVPYIGDFGLSQATSEEIQENSTTWNAAGHPRWQAPELIDPKVGGFPPRTAESDMFALGRVAYELFSGRTPFSD</sequence>
<protein>
    <recommendedName>
        <fullName evidence="1">Protein kinase domain-containing protein</fullName>
    </recommendedName>
</protein>
<dbReference type="GO" id="GO:0004674">
    <property type="term" value="F:protein serine/threonine kinase activity"/>
    <property type="evidence" value="ECO:0007669"/>
    <property type="project" value="TreeGrafter"/>
</dbReference>
<evidence type="ECO:0000313" key="3">
    <source>
        <dbReference type="Proteomes" id="UP000027195"/>
    </source>
</evidence>
<dbReference type="Gene3D" id="1.10.510.10">
    <property type="entry name" value="Transferase(Phosphotransferase) domain 1"/>
    <property type="match status" value="1"/>
</dbReference>